<dbReference type="GO" id="GO:0048038">
    <property type="term" value="F:quinone binding"/>
    <property type="evidence" value="ECO:0007669"/>
    <property type="project" value="UniProtKB-KW"/>
</dbReference>
<evidence type="ECO:0000256" key="27">
    <source>
        <dbReference type="ARBA" id="ARBA00030218"/>
    </source>
</evidence>
<keyword evidence="18" id="KW-0618">Plastoquinone</keyword>
<keyword evidence="23" id="KW-0411">Iron-sulfur</keyword>
<evidence type="ECO:0000313" key="38">
    <source>
        <dbReference type="Proteomes" id="UP001374584"/>
    </source>
</evidence>
<comment type="catalytic activity">
    <reaction evidence="32">
        <text>reduced [plastocyanin] + hnu + oxidized [2Fe-2S]-[ferredoxin] = oxidized [plastocyanin] + reduced [2Fe-2S]-[ferredoxin]</text>
        <dbReference type="Rhea" id="RHEA:30407"/>
        <dbReference type="Rhea" id="RHEA-COMP:10000"/>
        <dbReference type="Rhea" id="RHEA-COMP:10001"/>
        <dbReference type="Rhea" id="RHEA-COMP:10039"/>
        <dbReference type="Rhea" id="RHEA-COMP:10040"/>
        <dbReference type="ChEBI" id="CHEBI:29036"/>
        <dbReference type="ChEBI" id="CHEBI:30212"/>
        <dbReference type="ChEBI" id="CHEBI:33737"/>
        <dbReference type="ChEBI" id="CHEBI:33738"/>
        <dbReference type="ChEBI" id="CHEBI:49552"/>
        <dbReference type="EC" id="1.97.1.12"/>
    </reaction>
</comment>
<evidence type="ECO:0000256" key="16">
    <source>
        <dbReference type="ARBA" id="ARBA00022836"/>
    </source>
</evidence>
<feature type="domain" description="4Fe-4S ferredoxin-type" evidence="36">
    <location>
        <begin position="120"/>
        <end position="149"/>
    </location>
</feature>
<dbReference type="GO" id="GO:0016651">
    <property type="term" value="F:oxidoreductase activity, acting on NAD(P)H"/>
    <property type="evidence" value="ECO:0007669"/>
    <property type="project" value="InterPro"/>
</dbReference>
<keyword evidence="10" id="KW-0934">Plastid</keyword>
<dbReference type="GO" id="GO:0055035">
    <property type="term" value="C:plastid thylakoid membrane"/>
    <property type="evidence" value="ECO:0007669"/>
    <property type="project" value="UniProtKB-SubCell"/>
</dbReference>
<dbReference type="NCBIfam" id="NF004320">
    <property type="entry name" value="PRK05715.1-2"/>
    <property type="match status" value="1"/>
</dbReference>
<keyword evidence="11" id="KW-0602">Photosynthesis</keyword>
<dbReference type="FunFam" id="1.10.287.3510:FF:000001">
    <property type="entry name" value="NADH-quinone oxidoreductase subunit K"/>
    <property type="match status" value="1"/>
</dbReference>
<dbReference type="PANTHER" id="PTHR11434">
    <property type="entry name" value="NADH-UBIQUINONE OXIDOREDUCTASE SUBUNIT ND4L"/>
    <property type="match status" value="1"/>
</dbReference>
<comment type="caution">
    <text evidence="37">The sequence shown here is derived from an EMBL/GenBank/DDBJ whole genome shotgun (WGS) entry which is preliminary data.</text>
</comment>
<dbReference type="FunFam" id="3.30.70.20:FF:000001">
    <property type="entry name" value="Photosystem I iron-sulfur center"/>
    <property type="match status" value="1"/>
</dbReference>
<dbReference type="GO" id="GO:0042773">
    <property type="term" value="P:ATP synthesis coupled electron transport"/>
    <property type="evidence" value="ECO:0007669"/>
    <property type="project" value="InterPro"/>
</dbReference>
<evidence type="ECO:0000256" key="1">
    <source>
        <dbReference type="ARBA" id="ARBA00001966"/>
    </source>
</evidence>
<evidence type="ECO:0000256" key="6">
    <source>
        <dbReference type="ARBA" id="ARBA00013413"/>
    </source>
</evidence>
<evidence type="ECO:0000256" key="33">
    <source>
        <dbReference type="ARBA" id="ARBA00060480"/>
    </source>
</evidence>
<evidence type="ECO:0000256" key="14">
    <source>
        <dbReference type="ARBA" id="ARBA00022723"/>
    </source>
</evidence>
<evidence type="ECO:0000256" key="22">
    <source>
        <dbReference type="ARBA" id="ARBA00023004"/>
    </source>
</evidence>
<dbReference type="NCBIfam" id="TIGR03048">
    <property type="entry name" value="PS_I_psaC"/>
    <property type="match status" value="1"/>
</dbReference>
<keyword evidence="17" id="KW-0521">NADP</keyword>
<evidence type="ECO:0000313" key="37">
    <source>
        <dbReference type="EMBL" id="KAK7326327.1"/>
    </source>
</evidence>
<keyword evidence="13" id="KW-0874">Quinone</keyword>
<keyword evidence="38" id="KW-1185">Reference proteome</keyword>
<dbReference type="Gene3D" id="3.30.70.20">
    <property type="match status" value="1"/>
</dbReference>
<feature type="transmembrane region" description="Helical" evidence="35">
    <location>
        <begin position="6"/>
        <end position="22"/>
    </location>
</feature>
<evidence type="ECO:0000256" key="26">
    <source>
        <dbReference type="ARBA" id="ARBA00023136"/>
    </source>
</evidence>
<keyword evidence="9" id="KW-0004">4Fe-4S</keyword>
<evidence type="ECO:0000256" key="15">
    <source>
        <dbReference type="ARBA" id="ARBA00022737"/>
    </source>
</evidence>
<dbReference type="InterPro" id="IPR001133">
    <property type="entry name" value="NADH_UbQ_OxRdtase_chain4L/K"/>
</dbReference>
<dbReference type="InterPro" id="IPR039428">
    <property type="entry name" value="NUOK/Mnh_C1-like"/>
</dbReference>
<evidence type="ECO:0000259" key="36">
    <source>
        <dbReference type="PROSITE" id="PS51379"/>
    </source>
</evidence>
<dbReference type="HAMAP" id="MF_01303">
    <property type="entry name" value="PSI_PsaC"/>
    <property type="match status" value="1"/>
</dbReference>
<feature type="domain" description="4Fe-4S ferredoxin-type" evidence="36">
    <location>
        <begin position="82"/>
        <end position="112"/>
    </location>
</feature>
<dbReference type="Pfam" id="PF14697">
    <property type="entry name" value="Fer4_21"/>
    <property type="match status" value="1"/>
</dbReference>
<evidence type="ECO:0000256" key="23">
    <source>
        <dbReference type="ARBA" id="ARBA00023014"/>
    </source>
</evidence>
<evidence type="ECO:0000256" key="3">
    <source>
        <dbReference type="ARBA" id="ARBA00004141"/>
    </source>
</evidence>
<evidence type="ECO:0000256" key="11">
    <source>
        <dbReference type="ARBA" id="ARBA00022531"/>
    </source>
</evidence>
<dbReference type="PROSITE" id="PS00198">
    <property type="entry name" value="4FE4S_FER_1"/>
    <property type="match status" value="2"/>
</dbReference>
<evidence type="ECO:0000256" key="34">
    <source>
        <dbReference type="ARBA" id="ARBA00063727"/>
    </source>
</evidence>
<gene>
    <name evidence="37" type="ORF">VNO80_32987</name>
</gene>
<dbReference type="Proteomes" id="UP001374584">
    <property type="component" value="Unassembled WGS sequence"/>
</dbReference>
<evidence type="ECO:0000256" key="18">
    <source>
        <dbReference type="ARBA" id="ARBA00022957"/>
    </source>
</evidence>
<keyword evidence="21" id="KW-0560">Oxidoreductase</keyword>
<evidence type="ECO:0000256" key="20">
    <source>
        <dbReference type="ARBA" id="ARBA00022989"/>
    </source>
</evidence>
<keyword evidence="20 35" id="KW-1133">Transmembrane helix</keyword>
<dbReference type="GO" id="GO:0046872">
    <property type="term" value="F:metal ion binding"/>
    <property type="evidence" value="ECO:0007669"/>
    <property type="project" value="UniProtKB-KW"/>
</dbReference>
<evidence type="ECO:0000256" key="28">
    <source>
        <dbReference type="ARBA" id="ARBA00031003"/>
    </source>
</evidence>
<dbReference type="InterPro" id="IPR017491">
    <property type="entry name" value="PSI_PsaC"/>
</dbReference>
<dbReference type="PROSITE" id="PS51379">
    <property type="entry name" value="4FE4S_FER_2"/>
    <property type="match status" value="2"/>
</dbReference>
<comment type="similarity">
    <text evidence="4">Belongs to the complex I subunit 4L family.</text>
</comment>
<dbReference type="GO" id="GO:0009773">
    <property type="term" value="P:photosynthetic electron transport in photosystem I"/>
    <property type="evidence" value="ECO:0007669"/>
    <property type="project" value="InterPro"/>
</dbReference>
<evidence type="ECO:0000256" key="32">
    <source>
        <dbReference type="ARBA" id="ARBA00048912"/>
    </source>
</evidence>
<name>A0AAN9Q8Y2_PHACN</name>
<dbReference type="Gene3D" id="1.10.287.3510">
    <property type="match status" value="1"/>
</dbReference>
<evidence type="ECO:0000256" key="29">
    <source>
        <dbReference type="ARBA" id="ARBA00031586"/>
    </source>
</evidence>
<accession>A0AAN9Q8Y2</accession>
<comment type="subcellular location">
    <subcellularLocation>
        <location evidence="3">Membrane</location>
        <topology evidence="3">Multi-pass membrane protein</topology>
    </subcellularLocation>
    <subcellularLocation>
        <location evidence="33">Plastid thylakoid membrane</location>
        <topology evidence="33">Peripheral membrane protein</topology>
        <orientation evidence="33">Stromal side</orientation>
    </subcellularLocation>
</comment>
<sequence length="162" mass="17919">MIFEHALVLSAFLFSIGIYGLITSRNMVRALMCLELILNAVNINLVTFSDFFDRRQLKGNIFSIFVIAVAAAEAAIGPAIVSSIYLKIYDTCIGCTQCVRACPTDVLEMIPWDGCKAKQIASAPRTEDCVGCKRCESACPTDFLSVRVYLWHETTRSMGLAY</sequence>
<evidence type="ECO:0000256" key="4">
    <source>
        <dbReference type="ARBA" id="ARBA00010519"/>
    </source>
</evidence>
<dbReference type="GO" id="GO:0030964">
    <property type="term" value="C:NADH dehydrogenase complex"/>
    <property type="evidence" value="ECO:0007669"/>
    <property type="project" value="TreeGrafter"/>
</dbReference>
<reference evidence="37 38" key="1">
    <citation type="submission" date="2024-01" db="EMBL/GenBank/DDBJ databases">
        <title>The genomes of 5 underutilized Papilionoideae crops provide insights into root nodulation and disease resistanc.</title>
        <authorList>
            <person name="Jiang F."/>
        </authorList>
    </citation>
    <scope>NUCLEOTIDE SEQUENCE [LARGE SCALE GENOMIC DNA]</scope>
    <source>
        <strain evidence="37">JINMINGXINNONG_FW02</strain>
        <tissue evidence="37">Leaves</tissue>
    </source>
</reference>
<evidence type="ECO:0000256" key="25">
    <source>
        <dbReference type="ARBA" id="ARBA00023078"/>
    </source>
</evidence>
<evidence type="ECO:0000256" key="31">
    <source>
        <dbReference type="ARBA" id="ARBA00033423"/>
    </source>
</evidence>
<dbReference type="GO" id="GO:0051539">
    <property type="term" value="F:4 iron, 4 sulfur cluster binding"/>
    <property type="evidence" value="ECO:0007669"/>
    <property type="project" value="UniProtKB-KW"/>
</dbReference>
<keyword evidence="26 35" id="KW-0472">Membrane</keyword>
<evidence type="ECO:0000256" key="30">
    <source>
        <dbReference type="ARBA" id="ARBA00032541"/>
    </source>
</evidence>
<evidence type="ECO:0000256" key="9">
    <source>
        <dbReference type="ARBA" id="ARBA00022485"/>
    </source>
</evidence>
<dbReference type="GO" id="GO:0009522">
    <property type="term" value="C:photosystem I"/>
    <property type="evidence" value="ECO:0007669"/>
    <property type="project" value="UniProtKB-KW"/>
</dbReference>
<dbReference type="EMBL" id="JAYMYR010000069">
    <property type="protein sequence ID" value="KAK7326327.1"/>
    <property type="molecule type" value="Genomic_DNA"/>
</dbReference>
<evidence type="ECO:0000256" key="24">
    <source>
        <dbReference type="ARBA" id="ARBA00023027"/>
    </source>
</evidence>
<evidence type="ECO:0000256" key="10">
    <source>
        <dbReference type="ARBA" id="ARBA00022528"/>
    </source>
</evidence>
<organism evidence="37 38">
    <name type="scientific">Phaseolus coccineus</name>
    <name type="common">Scarlet runner bean</name>
    <name type="synonym">Phaseolus multiflorus</name>
    <dbReference type="NCBI Taxonomy" id="3886"/>
    <lineage>
        <taxon>Eukaryota</taxon>
        <taxon>Viridiplantae</taxon>
        <taxon>Streptophyta</taxon>
        <taxon>Embryophyta</taxon>
        <taxon>Tracheophyta</taxon>
        <taxon>Spermatophyta</taxon>
        <taxon>Magnoliopsida</taxon>
        <taxon>eudicotyledons</taxon>
        <taxon>Gunneridae</taxon>
        <taxon>Pentapetalae</taxon>
        <taxon>rosids</taxon>
        <taxon>fabids</taxon>
        <taxon>Fabales</taxon>
        <taxon>Fabaceae</taxon>
        <taxon>Papilionoideae</taxon>
        <taxon>50 kb inversion clade</taxon>
        <taxon>NPAAA clade</taxon>
        <taxon>indigoferoid/millettioid clade</taxon>
        <taxon>Phaseoleae</taxon>
        <taxon>Phaseolus</taxon>
    </lineage>
</organism>
<evidence type="ECO:0000256" key="7">
    <source>
        <dbReference type="ARBA" id="ARBA00016612"/>
    </source>
</evidence>
<comment type="cofactor">
    <cofactor evidence="1">
        <name>[4Fe-4S] cluster</name>
        <dbReference type="ChEBI" id="CHEBI:49883"/>
    </cofactor>
</comment>
<evidence type="ECO:0000256" key="2">
    <source>
        <dbReference type="ARBA" id="ARBA00003402"/>
    </source>
</evidence>
<keyword evidence="19" id="KW-0249">Electron transport</keyword>
<keyword evidence="22" id="KW-0408">Iron</keyword>
<dbReference type="InterPro" id="IPR017900">
    <property type="entry name" value="4Fe4S_Fe_S_CS"/>
</dbReference>
<protein>
    <recommendedName>
        <fullName evidence="7">NADH-ubiquinone oxidoreductase chain 4L</fullName>
        <ecNumber evidence="5">1.97.1.12</ecNumber>
    </recommendedName>
    <alternativeName>
        <fullName evidence="30">9 kDa polypeptide</fullName>
    </alternativeName>
    <alternativeName>
        <fullName evidence="29">NADH dehydrogenase subunit 4L</fullName>
    </alternativeName>
    <alternativeName>
        <fullName evidence="31">PSI-C</fullName>
    </alternativeName>
    <alternativeName>
        <fullName evidence="6">Photosystem I iron-sulfur center</fullName>
    </alternativeName>
    <alternativeName>
        <fullName evidence="27">Photosystem I subunit VII</fullName>
    </alternativeName>
    <alternativeName>
        <fullName evidence="28">PsaC</fullName>
    </alternativeName>
</protein>
<evidence type="ECO:0000256" key="8">
    <source>
        <dbReference type="ARBA" id="ARBA00022448"/>
    </source>
</evidence>
<comment type="subunit">
    <text evidence="34">The eukaryotic PSI reaction center is composed of at least 11 subunits.</text>
</comment>
<evidence type="ECO:0000256" key="13">
    <source>
        <dbReference type="ARBA" id="ARBA00022719"/>
    </source>
</evidence>
<evidence type="ECO:0000256" key="35">
    <source>
        <dbReference type="SAM" id="Phobius"/>
    </source>
</evidence>
<evidence type="ECO:0000256" key="17">
    <source>
        <dbReference type="ARBA" id="ARBA00022857"/>
    </source>
</evidence>
<keyword evidence="15" id="KW-0677">Repeat</keyword>
<keyword evidence="12 35" id="KW-0812">Transmembrane</keyword>
<keyword evidence="24" id="KW-0520">NAD</keyword>
<dbReference type="InterPro" id="IPR017896">
    <property type="entry name" value="4Fe4S_Fe-S-bd"/>
</dbReference>
<keyword evidence="16" id="KW-0603">Photosystem I</keyword>
<evidence type="ECO:0000256" key="21">
    <source>
        <dbReference type="ARBA" id="ARBA00023002"/>
    </source>
</evidence>
<dbReference type="PANTHER" id="PTHR11434:SF16">
    <property type="entry name" value="NADH-UBIQUINONE OXIDOREDUCTASE CHAIN 4L"/>
    <property type="match status" value="1"/>
</dbReference>
<evidence type="ECO:0000256" key="19">
    <source>
        <dbReference type="ARBA" id="ARBA00022982"/>
    </source>
</evidence>
<dbReference type="HAMAP" id="MF_01456">
    <property type="entry name" value="NDH1_NuoK"/>
    <property type="match status" value="1"/>
</dbReference>
<proteinExistence type="inferred from homology"/>
<dbReference type="SUPFAM" id="SSF54862">
    <property type="entry name" value="4Fe-4S ferredoxins"/>
    <property type="match status" value="1"/>
</dbReference>
<keyword evidence="14" id="KW-0479">Metal-binding</keyword>
<comment type="function">
    <text evidence="2">Apoprotein for the two 4Fe-4S centers FA and FB of photosystem I (PSI); essential for photochemical activity. FB is the terminal electron acceptor of PSI, donating electrons to ferredoxin. The C-terminus interacts with PsaA/B/D and helps assemble the protein into the PSI complex. Required for binding of PsaD and PsaE to PSI. PSI is a plastocyanin-ferredoxin oxidoreductase, converting photonic excitation into a charge separation, which transfers an electron from the donor P700 chlorophyll pair to the spectroscopically characterized acceptors A0, A1, FX, FA and FB in turn.</text>
</comment>
<dbReference type="Pfam" id="PF00420">
    <property type="entry name" value="Oxidored_q2"/>
    <property type="match status" value="1"/>
</dbReference>
<dbReference type="GO" id="GO:0009055">
    <property type="term" value="F:electron transfer activity"/>
    <property type="evidence" value="ECO:0007669"/>
    <property type="project" value="InterPro"/>
</dbReference>
<dbReference type="EC" id="1.97.1.12" evidence="5"/>
<feature type="transmembrane region" description="Helical" evidence="35">
    <location>
        <begin position="61"/>
        <end position="86"/>
    </location>
</feature>
<keyword evidence="10" id="KW-0150">Chloroplast</keyword>
<dbReference type="AlphaFoldDB" id="A0AAN9Q8Y2"/>
<keyword evidence="8" id="KW-0813">Transport</keyword>
<keyword evidence="25" id="KW-0793">Thylakoid</keyword>
<evidence type="ECO:0000256" key="5">
    <source>
        <dbReference type="ARBA" id="ARBA00013197"/>
    </source>
</evidence>
<evidence type="ECO:0000256" key="12">
    <source>
        <dbReference type="ARBA" id="ARBA00022692"/>
    </source>
</evidence>